<dbReference type="Gene3D" id="3.60.15.10">
    <property type="entry name" value="Ribonuclease Z/Hydroxyacylglutathione hydrolase-like"/>
    <property type="match status" value="1"/>
</dbReference>
<feature type="compositionally biased region" description="Basic and acidic residues" evidence="6">
    <location>
        <begin position="14"/>
        <end position="23"/>
    </location>
</feature>
<dbReference type="EMBL" id="JAFEKC020000001">
    <property type="protein sequence ID" value="KAK0517505.1"/>
    <property type="molecule type" value="Genomic_DNA"/>
</dbReference>
<evidence type="ECO:0000256" key="1">
    <source>
        <dbReference type="ARBA" id="ARBA00001947"/>
    </source>
</evidence>
<evidence type="ECO:0000256" key="5">
    <source>
        <dbReference type="ARBA" id="ARBA00022833"/>
    </source>
</evidence>
<evidence type="ECO:0000313" key="9">
    <source>
        <dbReference type="Proteomes" id="UP001166286"/>
    </source>
</evidence>
<dbReference type="PANTHER" id="PTHR42978">
    <property type="entry name" value="QUORUM-QUENCHING LACTONASE YTNP-RELATED-RELATED"/>
    <property type="match status" value="1"/>
</dbReference>
<dbReference type="Pfam" id="PF00753">
    <property type="entry name" value="Lactamase_B"/>
    <property type="match status" value="1"/>
</dbReference>
<keyword evidence="4" id="KW-0378">Hydrolase</keyword>
<keyword evidence="5" id="KW-0862">Zinc</keyword>
<evidence type="ECO:0000256" key="3">
    <source>
        <dbReference type="ARBA" id="ARBA00022723"/>
    </source>
</evidence>
<comment type="cofactor">
    <cofactor evidence="1">
        <name>Zn(2+)</name>
        <dbReference type="ChEBI" id="CHEBI:29105"/>
    </cofactor>
</comment>
<evidence type="ECO:0000313" key="8">
    <source>
        <dbReference type="EMBL" id="KAK0517505.1"/>
    </source>
</evidence>
<name>A0AA39RB71_9LECA</name>
<dbReference type="GO" id="GO:0016787">
    <property type="term" value="F:hydrolase activity"/>
    <property type="evidence" value="ECO:0007669"/>
    <property type="project" value="UniProtKB-KW"/>
</dbReference>
<dbReference type="AlphaFoldDB" id="A0AA39RB71"/>
<dbReference type="InterPro" id="IPR036866">
    <property type="entry name" value="RibonucZ/Hydroxyglut_hydro"/>
</dbReference>
<evidence type="ECO:0000256" key="2">
    <source>
        <dbReference type="ARBA" id="ARBA00007749"/>
    </source>
</evidence>
<sequence>MAPHRTDNPIVDGRSPDQPHQNEDQICVRVSVLEAGKLTLPEHFFCADQHDKNVRNTVPSMSFLINHPPSGKRIIFDLGMRRDLAKYPPEIQPHLQTRQPIFTIPDVSDSLRSGGLDPKDIDAVVLSHVHYDHVGTPSDFIRALFIVGPGTRQLLLHGMKYHSAAHFEKDLLPFERSIELPEPGHAGGQNVGGEQFDAVKLESFVGTAAAWQPLAPFENGIDLFGDGSVYIVNSPGHLQGHLNLLARVARRRWVYLAGDACHHSRILDGKTEMATWQERGQLVCIHQDKPGAEETLRRMMKARKEGFREEKVEIILAHDANWAKEHREGFFPGFL</sequence>
<evidence type="ECO:0000259" key="7">
    <source>
        <dbReference type="SMART" id="SM00849"/>
    </source>
</evidence>
<evidence type="ECO:0000256" key="6">
    <source>
        <dbReference type="SAM" id="MobiDB-lite"/>
    </source>
</evidence>
<dbReference type="GO" id="GO:0046872">
    <property type="term" value="F:metal ion binding"/>
    <property type="evidence" value="ECO:0007669"/>
    <property type="project" value="UniProtKB-KW"/>
</dbReference>
<dbReference type="CDD" id="cd07730">
    <property type="entry name" value="metallo-hydrolase-like_MBL-fold"/>
    <property type="match status" value="1"/>
</dbReference>
<protein>
    <recommendedName>
        <fullName evidence="7">Metallo-beta-lactamase domain-containing protein</fullName>
    </recommendedName>
</protein>
<dbReference type="InterPro" id="IPR001279">
    <property type="entry name" value="Metallo-B-lactamas"/>
</dbReference>
<dbReference type="SMART" id="SM00849">
    <property type="entry name" value="Lactamase_B"/>
    <property type="match status" value="1"/>
</dbReference>
<dbReference type="InterPro" id="IPR051013">
    <property type="entry name" value="MBL_superfamily_lactonases"/>
</dbReference>
<feature type="region of interest" description="Disordered" evidence="6">
    <location>
        <begin position="1"/>
        <end position="23"/>
    </location>
</feature>
<comment type="caution">
    <text evidence="8">The sequence shown here is derived from an EMBL/GenBank/DDBJ whole genome shotgun (WGS) entry which is preliminary data.</text>
</comment>
<reference evidence="8" key="1">
    <citation type="submission" date="2023-03" db="EMBL/GenBank/DDBJ databases">
        <title>Complete genome of Cladonia borealis.</title>
        <authorList>
            <person name="Park H."/>
        </authorList>
    </citation>
    <scope>NUCLEOTIDE SEQUENCE</scope>
    <source>
        <strain evidence="8">ANT050790</strain>
    </source>
</reference>
<evidence type="ECO:0000256" key="4">
    <source>
        <dbReference type="ARBA" id="ARBA00022801"/>
    </source>
</evidence>
<proteinExistence type="inferred from homology"/>
<gene>
    <name evidence="8" type="ORF">JMJ35_000660</name>
</gene>
<comment type="similarity">
    <text evidence="2">Belongs to the metallo-beta-lactamase superfamily.</text>
</comment>
<accession>A0AA39RB71</accession>
<dbReference type="SUPFAM" id="SSF56281">
    <property type="entry name" value="Metallo-hydrolase/oxidoreductase"/>
    <property type="match status" value="1"/>
</dbReference>
<organism evidence="8 9">
    <name type="scientific">Cladonia borealis</name>
    <dbReference type="NCBI Taxonomy" id="184061"/>
    <lineage>
        <taxon>Eukaryota</taxon>
        <taxon>Fungi</taxon>
        <taxon>Dikarya</taxon>
        <taxon>Ascomycota</taxon>
        <taxon>Pezizomycotina</taxon>
        <taxon>Lecanoromycetes</taxon>
        <taxon>OSLEUM clade</taxon>
        <taxon>Lecanoromycetidae</taxon>
        <taxon>Lecanorales</taxon>
        <taxon>Lecanorineae</taxon>
        <taxon>Cladoniaceae</taxon>
        <taxon>Cladonia</taxon>
    </lineage>
</organism>
<keyword evidence="9" id="KW-1185">Reference proteome</keyword>
<dbReference type="PANTHER" id="PTHR42978:SF2">
    <property type="entry name" value="102 KBASES UNSTABLE REGION: FROM 1 TO 119443"/>
    <property type="match status" value="1"/>
</dbReference>
<dbReference type="Proteomes" id="UP001166286">
    <property type="component" value="Unassembled WGS sequence"/>
</dbReference>
<keyword evidence="3" id="KW-0479">Metal-binding</keyword>
<feature type="domain" description="Metallo-beta-lactamase" evidence="7">
    <location>
        <begin position="59"/>
        <end position="318"/>
    </location>
</feature>